<evidence type="ECO:0000259" key="17">
    <source>
        <dbReference type="PROSITE" id="PS51038"/>
    </source>
</evidence>
<evidence type="ECO:0000256" key="5">
    <source>
        <dbReference type="ARBA" id="ARBA00022691"/>
    </source>
</evidence>
<feature type="compositionally biased region" description="Basic and acidic residues" evidence="15">
    <location>
        <begin position="745"/>
        <end position="754"/>
    </location>
</feature>
<evidence type="ECO:0000256" key="11">
    <source>
        <dbReference type="ARBA" id="ARBA00023242"/>
    </source>
</evidence>
<dbReference type="InterPro" id="IPR002857">
    <property type="entry name" value="Znf_CXXC"/>
</dbReference>
<feature type="transmembrane region" description="Helical" evidence="16">
    <location>
        <begin position="7"/>
        <end position="28"/>
    </location>
</feature>
<keyword evidence="10" id="KW-0238">DNA-binding</keyword>
<dbReference type="Gene3D" id="3.90.120.10">
    <property type="entry name" value="DNA Methylase, subunit A, domain 2"/>
    <property type="match status" value="1"/>
</dbReference>
<dbReference type="FunFam" id="3.40.50.150:FF:000036">
    <property type="entry name" value="DNA (cytosine-5)-methyltransferase"/>
    <property type="match status" value="1"/>
</dbReference>
<dbReference type="STRING" id="105785.A0A2J7QNJ8"/>
<name>A0A2J7QNJ8_9NEOP</name>
<dbReference type="Gene3D" id="1.10.10.2230">
    <property type="match status" value="1"/>
</dbReference>
<keyword evidence="16" id="KW-1133">Transmembrane helix</keyword>
<dbReference type="EMBL" id="NEVH01013194">
    <property type="protein sequence ID" value="PNF30164.1"/>
    <property type="molecule type" value="Genomic_DNA"/>
</dbReference>
<evidence type="ECO:0000256" key="4">
    <source>
        <dbReference type="ARBA" id="ARBA00022679"/>
    </source>
</evidence>
<comment type="similarity">
    <text evidence="14">Belongs to the class I-like SAM-binding methyltransferase superfamily. C5-methyltransferase family.</text>
</comment>
<keyword evidence="8 13" id="KW-0863">Zinc-finger</keyword>
<dbReference type="GO" id="GO:0032259">
    <property type="term" value="P:methylation"/>
    <property type="evidence" value="ECO:0007669"/>
    <property type="project" value="UniProtKB-KW"/>
</dbReference>
<dbReference type="PROSITE" id="PS00094">
    <property type="entry name" value="C5_MTASE_1"/>
    <property type="match status" value="1"/>
</dbReference>
<feature type="domain" description="BAH" evidence="17">
    <location>
        <begin position="597"/>
        <end position="724"/>
    </location>
</feature>
<keyword evidence="9" id="KW-0862">Zinc</keyword>
<evidence type="ECO:0000256" key="10">
    <source>
        <dbReference type="ARBA" id="ARBA00023125"/>
    </source>
</evidence>
<organism evidence="19 20">
    <name type="scientific">Cryptotermes secundus</name>
    <dbReference type="NCBI Taxonomy" id="105785"/>
    <lineage>
        <taxon>Eukaryota</taxon>
        <taxon>Metazoa</taxon>
        <taxon>Ecdysozoa</taxon>
        <taxon>Arthropoda</taxon>
        <taxon>Hexapoda</taxon>
        <taxon>Insecta</taxon>
        <taxon>Pterygota</taxon>
        <taxon>Neoptera</taxon>
        <taxon>Polyneoptera</taxon>
        <taxon>Dictyoptera</taxon>
        <taxon>Blattodea</taxon>
        <taxon>Blattoidea</taxon>
        <taxon>Termitoidae</taxon>
        <taxon>Kalotermitidae</taxon>
        <taxon>Cryptotermitinae</taxon>
        <taxon>Cryptotermes</taxon>
    </lineage>
</organism>
<evidence type="ECO:0000256" key="16">
    <source>
        <dbReference type="SAM" id="Phobius"/>
    </source>
</evidence>
<dbReference type="PANTHER" id="PTHR10629">
    <property type="entry name" value="CYTOSINE-SPECIFIC METHYLTRANSFERASE"/>
    <property type="match status" value="1"/>
</dbReference>
<comment type="caution">
    <text evidence="19">The sequence shown here is derived from an EMBL/GenBank/DDBJ whole genome shotgun (WGS) entry which is preliminary data.</text>
</comment>
<feature type="domain" description="CXXC-type" evidence="18">
    <location>
        <begin position="256"/>
        <end position="302"/>
    </location>
</feature>
<evidence type="ECO:0000256" key="3">
    <source>
        <dbReference type="ARBA" id="ARBA00022603"/>
    </source>
</evidence>
<gene>
    <name evidence="19" type="primary">DNMT1</name>
    <name evidence="19" type="ORF">B7P43_G01251</name>
</gene>
<dbReference type="PROSITE" id="PS00095">
    <property type="entry name" value="C5_MTASE_2"/>
    <property type="match status" value="1"/>
</dbReference>
<dbReference type="InterPro" id="IPR001025">
    <property type="entry name" value="BAH_dom"/>
</dbReference>
<evidence type="ECO:0000256" key="13">
    <source>
        <dbReference type="PROSITE-ProRule" id="PRU00509"/>
    </source>
</evidence>
<evidence type="ECO:0000256" key="15">
    <source>
        <dbReference type="SAM" id="MobiDB-lite"/>
    </source>
</evidence>
<dbReference type="PANTHER" id="PTHR10629:SF52">
    <property type="entry name" value="DNA (CYTOSINE-5)-METHYLTRANSFERASE 1"/>
    <property type="match status" value="1"/>
</dbReference>
<dbReference type="InterPro" id="IPR029063">
    <property type="entry name" value="SAM-dependent_MTases_sf"/>
</dbReference>
<accession>A0A2J7QNJ8</accession>
<keyword evidence="20" id="KW-1185">Reference proteome</keyword>
<evidence type="ECO:0000256" key="9">
    <source>
        <dbReference type="ARBA" id="ARBA00022833"/>
    </source>
</evidence>
<dbReference type="CDD" id="cd04760">
    <property type="entry name" value="BAH_Dnmt1_I"/>
    <property type="match status" value="1"/>
</dbReference>
<dbReference type="SMART" id="SM00439">
    <property type="entry name" value="BAH"/>
    <property type="match status" value="2"/>
</dbReference>
<dbReference type="PROSITE" id="PS51058">
    <property type="entry name" value="ZF_CXXC"/>
    <property type="match status" value="1"/>
</dbReference>
<feature type="active site" evidence="12 14">
    <location>
        <position position="856"/>
    </location>
</feature>
<dbReference type="PIRSF" id="PIRSF037404">
    <property type="entry name" value="DNMT1"/>
    <property type="match status" value="1"/>
</dbReference>
<dbReference type="Pfam" id="PF02008">
    <property type="entry name" value="zf-CXXC"/>
    <property type="match status" value="1"/>
</dbReference>
<evidence type="ECO:0000256" key="7">
    <source>
        <dbReference type="ARBA" id="ARBA00022737"/>
    </source>
</evidence>
<protein>
    <recommendedName>
        <fullName evidence="2">DNA (cytosine-5-)-methyltransferase</fullName>
        <ecNumber evidence="2">2.1.1.37</ecNumber>
    </recommendedName>
</protein>
<reference evidence="19 20" key="1">
    <citation type="submission" date="2017-12" db="EMBL/GenBank/DDBJ databases">
        <title>Hemimetabolous genomes reveal molecular basis of termite eusociality.</title>
        <authorList>
            <person name="Harrison M.C."/>
            <person name="Jongepier E."/>
            <person name="Robertson H.M."/>
            <person name="Arning N."/>
            <person name="Bitard-Feildel T."/>
            <person name="Chao H."/>
            <person name="Childers C.P."/>
            <person name="Dinh H."/>
            <person name="Doddapaneni H."/>
            <person name="Dugan S."/>
            <person name="Gowin J."/>
            <person name="Greiner C."/>
            <person name="Han Y."/>
            <person name="Hu H."/>
            <person name="Hughes D.S.T."/>
            <person name="Huylmans A.-K."/>
            <person name="Kemena C."/>
            <person name="Kremer L.P.M."/>
            <person name="Lee S.L."/>
            <person name="Lopez-Ezquerra A."/>
            <person name="Mallet L."/>
            <person name="Monroy-Kuhn J.M."/>
            <person name="Moser A."/>
            <person name="Murali S.C."/>
            <person name="Muzny D.M."/>
            <person name="Otani S."/>
            <person name="Piulachs M.-D."/>
            <person name="Poelchau M."/>
            <person name="Qu J."/>
            <person name="Schaub F."/>
            <person name="Wada-Katsumata A."/>
            <person name="Worley K.C."/>
            <person name="Xie Q."/>
            <person name="Ylla G."/>
            <person name="Poulsen M."/>
            <person name="Gibbs R.A."/>
            <person name="Schal C."/>
            <person name="Richards S."/>
            <person name="Belles X."/>
            <person name="Korb J."/>
            <person name="Bornberg-Bauer E."/>
        </authorList>
    </citation>
    <scope>NUCLEOTIDE SEQUENCE [LARGE SCALE GENOMIC DNA]</scope>
    <source>
        <tissue evidence="19">Whole body</tissue>
    </source>
</reference>
<sequence length="1241" mass="141397">MELEFYHFVFDLVFFFLYFDNAFIFSVYDKEGHLCPFDNGLIEQNVLLYFSGYMKAIYEESPDPEGGIPTKDLGPINEWWVSGFDGGEKALVGFSTAFGEYYLMDPSESYAPFMEIVNEKIFISKVVIEFLLEDISTTYEDLLNKLQTMVPPSGFSTLTEDSLLRHAQFVCDQVLSFDSSAGPNEDLLITSPCMRALVRLSGVTIDKRIAMHRAERKDFKIKKTKWSRATTTPLVKEVFETFFREQLDKDEDKENKGPRRRRCGICEACQLPDCGTCVSCQDMVKFGGVGRNKQCCVQRRCPNMAIQEADDSEPEDDEDYYLLSESARSEILFSSSHKGICVREKRDIRWIGNPIKDDGKRKYYNAVMVNAEEIKLNDCIMVEPLDPATALFIARVVYLFEDKTGAKRVHGHWFCRGSDTVLGETSDPMELFVVDQCEDFDPSAITGKATVIQKVLPSNWAELGGLELPHEHPIKDDGKTFFIQKQYNWIHARFEDLAADPPCLKEELKYRFCASCERLYLEQKYQRPIIDERLGITNENQEVLFGVVRMMGEEYRVGSSVFIQPGSFKFKNLAPVAVIRKDKDRDKKVDEDVYPEFYRKSSDHVKGSNMETPEPFCVGHIKTIFTKTNDDLIASCDIWIRVNKFYRPENTHRGPSLSQQVDLNMLYWSEEECVVNFGKVAGKCHVVFSENLDISMTEWTSRGPNRFYFSQAYNIIKQTFEEPPFHATSIGMQGKGKGKGKGKKTKSESEKKRKAEIKIEEWPQIHKRLQCLDVFAGCGGLSEGLHQSGVAEVCWAVEKEEAAAHAFRLNNPDCTVFTEDCNHLLKLAMNGKKTNDKGQRLPCKGEVELLCGGPPCQGYSGMNRFNSRQYSLFKNSLVVSYLSYCDFYRPRFFILENVRNFVSFKRSMVLKLTVRCLVRMGYQCTFGVLQAGNYGVPQTRRRAIILAAAPGEILPNYPEPMHVFNLKACQLPVVVDDKKFLSNCKWVTSAPLRTITVRDAMSDLPKIRNGHKREEIPYGGEPVSHFQRLIRGNQYQPILRDHICKDMAPLVEARIAHIPTASGSDWRDLPNIMVRLSDGTFTKKLQYLHHDMKNGKSSTGGLRGVCGCANGKACDPMDRQYNTLIPWCLPHTSNRHNHWAGLYGRLEWDGFFSTTVTNPEPMGKQGRVLHPEQARVVSVRECARSQGFPDTYRFFGSILDKHRQIGNAVPPPMGAAIGFEIRKCVSVVEERRKAESKMEIA</sequence>
<dbReference type="GO" id="GO:0044027">
    <property type="term" value="P:negative regulation of gene expression via chromosomal CpG island methylation"/>
    <property type="evidence" value="ECO:0007669"/>
    <property type="project" value="TreeGrafter"/>
</dbReference>
<dbReference type="InterPro" id="IPR001525">
    <property type="entry name" value="C5_MeTfrase"/>
</dbReference>
<keyword evidence="16" id="KW-0812">Transmembrane</keyword>
<keyword evidence="4 14" id="KW-0808">Transferase</keyword>
<dbReference type="InterPro" id="IPR031303">
    <property type="entry name" value="C5_meth_CS"/>
</dbReference>
<evidence type="ECO:0000256" key="1">
    <source>
        <dbReference type="ARBA" id="ARBA00004123"/>
    </source>
</evidence>
<keyword evidence="6" id="KW-0479">Metal-binding</keyword>
<dbReference type="Gene3D" id="2.30.30.490">
    <property type="match status" value="2"/>
</dbReference>
<evidence type="ECO:0000313" key="19">
    <source>
        <dbReference type="EMBL" id="PNF30164.1"/>
    </source>
</evidence>
<dbReference type="GO" id="GO:0005634">
    <property type="term" value="C:nucleus"/>
    <property type="evidence" value="ECO:0007669"/>
    <property type="project" value="UniProtKB-SubCell"/>
</dbReference>
<dbReference type="FunFam" id="3.90.120.10:FF:000001">
    <property type="entry name" value="DNA (cytosine-5)-methyltransferase"/>
    <property type="match status" value="1"/>
</dbReference>
<dbReference type="Pfam" id="PF01426">
    <property type="entry name" value="BAH"/>
    <property type="match status" value="2"/>
</dbReference>
<evidence type="ECO:0000256" key="6">
    <source>
        <dbReference type="ARBA" id="ARBA00022723"/>
    </source>
</evidence>
<dbReference type="GO" id="GO:0003682">
    <property type="term" value="F:chromatin binding"/>
    <property type="evidence" value="ECO:0007669"/>
    <property type="project" value="InterPro"/>
</dbReference>
<keyword evidence="5 14" id="KW-0949">S-adenosyl-L-methionine</keyword>
<dbReference type="GO" id="GO:0003886">
    <property type="term" value="F:DNA (cytosine-5-)-methyltransferase activity"/>
    <property type="evidence" value="ECO:0007669"/>
    <property type="project" value="UniProtKB-EC"/>
</dbReference>
<dbReference type="InterPro" id="IPR043151">
    <property type="entry name" value="BAH_sf"/>
</dbReference>
<feature type="domain" description="BAH" evidence="17">
    <location>
        <begin position="372"/>
        <end position="498"/>
    </location>
</feature>
<dbReference type="SUPFAM" id="SSF53335">
    <property type="entry name" value="S-adenosyl-L-methionine-dependent methyltransferases"/>
    <property type="match status" value="1"/>
</dbReference>
<dbReference type="Gene3D" id="3.40.50.150">
    <property type="entry name" value="Vaccinia Virus protein VP39"/>
    <property type="match status" value="1"/>
</dbReference>
<dbReference type="AlphaFoldDB" id="A0A2J7QNJ8"/>
<proteinExistence type="inferred from homology"/>
<dbReference type="InParanoid" id="A0A2J7QNJ8"/>
<evidence type="ECO:0000313" key="20">
    <source>
        <dbReference type="Proteomes" id="UP000235965"/>
    </source>
</evidence>
<evidence type="ECO:0000256" key="14">
    <source>
        <dbReference type="PROSITE-ProRule" id="PRU01016"/>
    </source>
</evidence>
<dbReference type="OrthoDB" id="5376140at2759"/>
<dbReference type="GO" id="GO:0003677">
    <property type="term" value="F:DNA binding"/>
    <property type="evidence" value="ECO:0007669"/>
    <property type="project" value="UniProtKB-KW"/>
</dbReference>
<dbReference type="InterPro" id="IPR018117">
    <property type="entry name" value="C5_DNA_meth_AS"/>
</dbReference>
<comment type="subcellular location">
    <subcellularLocation>
        <location evidence="1">Nucleus</location>
    </subcellularLocation>
</comment>
<dbReference type="InterPro" id="IPR022702">
    <property type="entry name" value="Cytosine_MeTrfase1_RFD"/>
</dbReference>
<dbReference type="Proteomes" id="UP000235965">
    <property type="component" value="Unassembled WGS sequence"/>
</dbReference>
<keyword evidence="11" id="KW-0539">Nucleus</keyword>
<feature type="region of interest" description="Disordered" evidence="15">
    <location>
        <begin position="726"/>
        <end position="754"/>
    </location>
</feature>
<dbReference type="InterPro" id="IPR050390">
    <property type="entry name" value="C5-Methyltransferase"/>
</dbReference>
<dbReference type="PROSITE" id="PS51038">
    <property type="entry name" value="BAH"/>
    <property type="match status" value="2"/>
</dbReference>
<keyword evidence="16" id="KW-0472">Membrane</keyword>
<dbReference type="GO" id="GO:0006346">
    <property type="term" value="P:DNA methylation-dependent constitutive heterochromatin formation"/>
    <property type="evidence" value="ECO:0007669"/>
    <property type="project" value="InterPro"/>
</dbReference>
<keyword evidence="7" id="KW-0677">Repeat</keyword>
<evidence type="ECO:0000259" key="18">
    <source>
        <dbReference type="PROSITE" id="PS51058"/>
    </source>
</evidence>
<evidence type="ECO:0000256" key="2">
    <source>
        <dbReference type="ARBA" id="ARBA00011975"/>
    </source>
</evidence>
<dbReference type="GO" id="GO:0008270">
    <property type="term" value="F:zinc ion binding"/>
    <property type="evidence" value="ECO:0007669"/>
    <property type="project" value="UniProtKB-KW"/>
</dbReference>
<evidence type="ECO:0000256" key="8">
    <source>
        <dbReference type="ARBA" id="ARBA00022771"/>
    </source>
</evidence>
<keyword evidence="3 14" id="KW-0489">Methyltransferase</keyword>
<evidence type="ECO:0000256" key="12">
    <source>
        <dbReference type="PIRSR" id="PIRSR037404-1"/>
    </source>
</evidence>
<dbReference type="EC" id="2.1.1.37" evidence="2"/>
<dbReference type="PRINTS" id="PR00105">
    <property type="entry name" value="C5METTRFRASE"/>
</dbReference>
<dbReference type="PROSITE" id="PS51679">
    <property type="entry name" value="SAM_MT_C5"/>
    <property type="match status" value="1"/>
</dbReference>
<dbReference type="Pfam" id="PF00145">
    <property type="entry name" value="DNA_methylase"/>
    <property type="match status" value="1"/>
</dbReference>
<dbReference type="Pfam" id="PF12047">
    <property type="entry name" value="DNMT1-RFD"/>
    <property type="match status" value="1"/>
</dbReference>